<evidence type="ECO:0000256" key="4">
    <source>
        <dbReference type="ARBA" id="ARBA00022842"/>
    </source>
</evidence>
<dbReference type="PANTHER" id="PTHR32308:SF10">
    <property type="entry name" value="CITRATE LYASE SUBUNIT BETA"/>
    <property type="match status" value="1"/>
</dbReference>
<dbReference type="PIRSF" id="PIRSF015582">
    <property type="entry name" value="Cit_lyase_B"/>
    <property type="match status" value="1"/>
</dbReference>
<evidence type="ECO:0000256" key="1">
    <source>
        <dbReference type="ARBA" id="ARBA00001946"/>
    </source>
</evidence>
<evidence type="ECO:0000313" key="8">
    <source>
        <dbReference type="EMBL" id="PWW04033.1"/>
    </source>
</evidence>
<protein>
    <submittedName>
        <fullName evidence="8">Citrate lyase subunit beta/citryl-CoA lyase</fullName>
    </submittedName>
</protein>
<dbReference type="InterPro" id="IPR011206">
    <property type="entry name" value="Citrate_lyase_beta/mcl1/mcl2"/>
</dbReference>
<dbReference type="EMBL" id="QGTR01000001">
    <property type="protein sequence ID" value="PWW04033.1"/>
    <property type="molecule type" value="Genomic_DNA"/>
</dbReference>
<dbReference type="InterPro" id="IPR040442">
    <property type="entry name" value="Pyrv_kinase-like_dom_sf"/>
</dbReference>
<dbReference type="AlphaFoldDB" id="A0A317PRC7"/>
<evidence type="ECO:0000256" key="6">
    <source>
        <dbReference type="PIRSR" id="PIRSR015582-2"/>
    </source>
</evidence>
<comment type="similarity">
    <text evidence="2">Belongs to the HpcH/HpaI aldolase family.</text>
</comment>
<dbReference type="GO" id="GO:0000287">
    <property type="term" value="F:magnesium ion binding"/>
    <property type="evidence" value="ECO:0007669"/>
    <property type="project" value="TreeGrafter"/>
</dbReference>
<comment type="caution">
    <text evidence="8">The sequence shown here is derived from an EMBL/GenBank/DDBJ whole genome shotgun (WGS) entry which is preliminary data.</text>
</comment>
<dbReference type="Proteomes" id="UP000246352">
    <property type="component" value="Unassembled WGS sequence"/>
</dbReference>
<dbReference type="GO" id="GO:0006107">
    <property type="term" value="P:oxaloacetate metabolic process"/>
    <property type="evidence" value="ECO:0007669"/>
    <property type="project" value="TreeGrafter"/>
</dbReference>
<sequence length="298" mass="31114">MDRLTSYLPLLPYRDTQMPLLIETPSLFLFVPADRPDRYAGALESGADAVVIDLEDAVAAETKSIARSMLVDRLLSVPVATVPVLVRVNGAGTSFHADDLAAVSCLLQAGRMAGVMLPKAESAGHIRAIRAGLALPAAIVALVETAAGLALADEIAGTADRIAFGSVDFAADIGCDHSREALLHARSRLVIAARAAGMPAPIDGVTRAIRDEEAIESDARHGAGLGLKGKLLIHPAQIAPARRGFAPTEAEVAWSDRVLAAMGNGAAVSLDGQMVDAPVIARARQIRNNHDRTSNGHP</sequence>
<dbReference type="PANTHER" id="PTHR32308">
    <property type="entry name" value="LYASE BETA SUBUNIT, PUTATIVE (AFU_ORTHOLOGUE AFUA_4G13030)-RELATED"/>
    <property type="match status" value="1"/>
</dbReference>
<evidence type="ECO:0000256" key="5">
    <source>
        <dbReference type="PIRSR" id="PIRSR015582-1"/>
    </source>
</evidence>
<feature type="domain" description="HpcH/HpaI aldolase/citrate lyase" evidence="7">
    <location>
        <begin position="28"/>
        <end position="235"/>
    </location>
</feature>
<keyword evidence="3 6" id="KW-0479">Metal-binding</keyword>
<dbReference type="SUPFAM" id="SSF51621">
    <property type="entry name" value="Phosphoenolpyruvate/pyruvate domain"/>
    <property type="match status" value="1"/>
</dbReference>
<evidence type="ECO:0000256" key="2">
    <source>
        <dbReference type="ARBA" id="ARBA00005568"/>
    </source>
</evidence>
<dbReference type="Pfam" id="PF03328">
    <property type="entry name" value="HpcH_HpaI"/>
    <property type="match status" value="1"/>
</dbReference>
<evidence type="ECO:0000256" key="3">
    <source>
        <dbReference type="ARBA" id="ARBA00022723"/>
    </source>
</evidence>
<feature type="binding site" evidence="5">
    <location>
        <position position="87"/>
    </location>
    <ligand>
        <name>substrate</name>
    </ligand>
</feature>
<gene>
    <name evidence="8" type="ORF">DFR52_101723</name>
</gene>
<feature type="binding site" evidence="5">
    <location>
        <position position="144"/>
    </location>
    <ligand>
        <name>substrate</name>
    </ligand>
</feature>
<dbReference type="InterPro" id="IPR005000">
    <property type="entry name" value="Aldolase/citrate-lyase_domain"/>
</dbReference>
<comment type="cofactor">
    <cofactor evidence="1">
        <name>Mg(2+)</name>
        <dbReference type="ChEBI" id="CHEBI:18420"/>
    </cofactor>
</comment>
<organism evidence="8 9">
    <name type="scientific">Hoeflea marina</name>
    <dbReference type="NCBI Taxonomy" id="274592"/>
    <lineage>
        <taxon>Bacteria</taxon>
        <taxon>Pseudomonadati</taxon>
        <taxon>Pseudomonadota</taxon>
        <taxon>Alphaproteobacteria</taxon>
        <taxon>Hyphomicrobiales</taxon>
        <taxon>Rhizobiaceae</taxon>
        <taxon>Hoeflea</taxon>
    </lineage>
</organism>
<keyword evidence="8" id="KW-0456">Lyase</keyword>
<feature type="binding site" evidence="6">
    <location>
        <position position="168"/>
    </location>
    <ligand>
        <name>Mg(2+)</name>
        <dbReference type="ChEBI" id="CHEBI:18420"/>
    </ligand>
</feature>
<dbReference type="Gene3D" id="3.20.20.60">
    <property type="entry name" value="Phosphoenolpyruvate-binding domains"/>
    <property type="match status" value="1"/>
</dbReference>
<dbReference type="InterPro" id="IPR015813">
    <property type="entry name" value="Pyrv/PenolPyrv_kinase-like_dom"/>
</dbReference>
<name>A0A317PRC7_9HYPH</name>
<accession>A0A317PRC7</accession>
<evidence type="ECO:0000259" key="7">
    <source>
        <dbReference type="Pfam" id="PF03328"/>
    </source>
</evidence>
<keyword evidence="4 6" id="KW-0460">Magnesium</keyword>
<proteinExistence type="inferred from homology"/>
<feature type="binding site" evidence="6">
    <location>
        <position position="144"/>
    </location>
    <ligand>
        <name>Mg(2+)</name>
        <dbReference type="ChEBI" id="CHEBI:18420"/>
    </ligand>
</feature>
<dbReference type="GO" id="GO:0016829">
    <property type="term" value="F:lyase activity"/>
    <property type="evidence" value="ECO:0007669"/>
    <property type="project" value="UniProtKB-KW"/>
</dbReference>
<reference evidence="8 9" key="1">
    <citation type="submission" date="2018-05" db="EMBL/GenBank/DDBJ databases">
        <title>Genomic Encyclopedia of Type Strains, Phase IV (KMG-IV): sequencing the most valuable type-strain genomes for metagenomic binning, comparative biology and taxonomic classification.</title>
        <authorList>
            <person name="Goeker M."/>
        </authorList>
    </citation>
    <scope>NUCLEOTIDE SEQUENCE [LARGE SCALE GENOMIC DNA]</scope>
    <source>
        <strain evidence="8 9">DSM 16791</strain>
    </source>
</reference>
<evidence type="ECO:0000313" key="9">
    <source>
        <dbReference type="Proteomes" id="UP000246352"/>
    </source>
</evidence>
<keyword evidence="9" id="KW-1185">Reference proteome</keyword>